<keyword evidence="3" id="KW-0378">Hydrolase</keyword>
<proteinExistence type="predicted"/>
<dbReference type="Gene3D" id="3.90.1640.10">
    <property type="entry name" value="inorganic pyrophosphatase (n-terminal core)"/>
    <property type="match status" value="1"/>
</dbReference>
<name>A0ABM9C0M8_9BACL</name>
<dbReference type="Gene3D" id="3.10.310.30">
    <property type="match status" value="1"/>
</dbReference>
<dbReference type="EC" id="3.1.-.-" evidence="3"/>
<dbReference type="PANTHER" id="PTHR47618:SF1">
    <property type="entry name" value="BIFUNCTIONAL OLIGORIBONUCLEASE AND PAP PHOSPHATASE NRNA"/>
    <property type="match status" value="1"/>
</dbReference>
<dbReference type="InterPro" id="IPR003156">
    <property type="entry name" value="DHHA1_dom"/>
</dbReference>
<evidence type="ECO:0000259" key="1">
    <source>
        <dbReference type="Pfam" id="PF01368"/>
    </source>
</evidence>
<feature type="domain" description="DHHA1" evidence="2">
    <location>
        <begin position="248"/>
        <end position="335"/>
    </location>
</feature>
<dbReference type="Proteomes" id="UP000838686">
    <property type="component" value="Unassembled WGS sequence"/>
</dbReference>
<dbReference type="SUPFAM" id="SSF64182">
    <property type="entry name" value="DHH phosphoesterases"/>
    <property type="match status" value="1"/>
</dbReference>
<dbReference type="PANTHER" id="PTHR47618">
    <property type="entry name" value="BIFUNCTIONAL OLIGORIBONUCLEASE AND PAP PHOSPHATASE NRNA"/>
    <property type="match status" value="1"/>
</dbReference>
<dbReference type="InterPro" id="IPR038763">
    <property type="entry name" value="DHH_sf"/>
</dbReference>
<dbReference type="InterPro" id="IPR001667">
    <property type="entry name" value="DDH_dom"/>
</dbReference>
<dbReference type="GO" id="GO:0016787">
    <property type="term" value="F:hydrolase activity"/>
    <property type="evidence" value="ECO:0007669"/>
    <property type="project" value="UniProtKB-KW"/>
</dbReference>
<keyword evidence="4" id="KW-1185">Reference proteome</keyword>
<accession>A0ABM9C0M8</accession>
<feature type="domain" description="DDH" evidence="1">
    <location>
        <begin position="30"/>
        <end position="171"/>
    </location>
</feature>
<sequence length="336" mass="36012">MSAVHHSASTPAYENKLEDALSFIQGGERFLVVSHVQPDGDAISSTLVIGWLLRQLGKEAVLINEGAVPVRLAYLDGAASISIYNEQESLAAYDRIIAVDCADFRRIGRVSDAFAEGAQLLNIDHHPTNDGFGSVNLIRTDAAATAEILYDLIVHAGVAFDREAATGVYTGLLTDTGGFRYANTNPSVMRIASQMLEHGVEGHWIADHLLERMTKSQLLLLQRGLNRLSFSDDNRIAWLYINKADMAETGAVGDDLEGLVNYARNVEGVEVGILFKETDNGDVKVSMRSAGVADVAAIAQAFGGGGHIRAAGCRLDGPIADAMTRLVKSVSEALES</sequence>
<evidence type="ECO:0000313" key="3">
    <source>
        <dbReference type="EMBL" id="CAH1197778.1"/>
    </source>
</evidence>
<reference evidence="3" key="1">
    <citation type="submission" date="2022-01" db="EMBL/GenBank/DDBJ databases">
        <authorList>
            <person name="Criscuolo A."/>
        </authorList>
    </citation>
    <scope>NUCLEOTIDE SEQUENCE</scope>
    <source>
        <strain evidence="3">CIP111893</strain>
    </source>
</reference>
<dbReference type="EMBL" id="CAKMMF010000004">
    <property type="protein sequence ID" value="CAH1197778.1"/>
    <property type="molecule type" value="Genomic_DNA"/>
</dbReference>
<organism evidence="3 4">
    <name type="scientific">Paenibacillus plantiphilus</name>
    <dbReference type="NCBI Taxonomy" id="2905650"/>
    <lineage>
        <taxon>Bacteria</taxon>
        <taxon>Bacillati</taxon>
        <taxon>Bacillota</taxon>
        <taxon>Bacilli</taxon>
        <taxon>Bacillales</taxon>
        <taxon>Paenibacillaceae</taxon>
        <taxon>Paenibacillus</taxon>
    </lineage>
</organism>
<dbReference type="Pfam" id="PF01368">
    <property type="entry name" value="DHH"/>
    <property type="match status" value="1"/>
</dbReference>
<dbReference type="Pfam" id="PF02272">
    <property type="entry name" value="DHHA1"/>
    <property type="match status" value="1"/>
</dbReference>
<gene>
    <name evidence="3" type="primary">nrnA</name>
    <name evidence="3" type="ORF">PAECIP111893_00964</name>
</gene>
<evidence type="ECO:0000259" key="2">
    <source>
        <dbReference type="Pfam" id="PF02272"/>
    </source>
</evidence>
<protein>
    <submittedName>
        <fullName evidence="3">Bifunctional oligoribonuclease and PAP phosphatase NrnA</fullName>
        <ecNumber evidence="3">3.1.-.-</ecNumber>
    </submittedName>
</protein>
<dbReference type="RefSeq" id="WP_236339304.1">
    <property type="nucleotide sequence ID" value="NZ_CAKMMF010000004.1"/>
</dbReference>
<evidence type="ECO:0000313" key="4">
    <source>
        <dbReference type="Proteomes" id="UP000838686"/>
    </source>
</evidence>
<comment type="caution">
    <text evidence="3">The sequence shown here is derived from an EMBL/GenBank/DDBJ whole genome shotgun (WGS) entry which is preliminary data.</text>
</comment>
<dbReference type="InterPro" id="IPR051319">
    <property type="entry name" value="Oligoribo/pAp-PDE_c-di-AMP_PDE"/>
</dbReference>